<dbReference type="OrthoDB" id="3831at10239"/>
<evidence type="ECO:0000259" key="1">
    <source>
        <dbReference type="Pfam" id="PF24214"/>
    </source>
</evidence>
<proteinExistence type="predicted"/>
<dbReference type="KEGG" id="vg:5176748"/>
<name>Q2Z112_9CAUD</name>
<sequence length="431" mass="49874">MSLDINPIGRDIPIEPETPRIYSETYRHSIVDSVWQPEQSLLSEVEGRPRLCQYFRQFLNPGEEPKPFYPGNTDTYQSYVRIDRLPLKIDGDETFNFDPQTGESTKIFNFWFTTDANPIRHDVFIVDIGDGRAGLFACTEQPEIRNFTANKVYFVTAVLRGILDQETDAILQGRVVQHRVYSKDSVLHGGASLITKGEEEVGQKLFQWNQTIASHILKRFYWNPERTIVFDKKGTNEKDKVYDPYLVNFLSAFITPDMRQNYPPINQFSVQYGGLEYSRWGTNNIWEVLLRGDLNLLKVCDNKAALVEVTRLMNSRLYGNLASSKIRWFVTTNPKDFIAYRVHFNMDGYPIVIPGKQEDITYLFSQGFYQGKPEGAFENLLYRTLTTKITDHKELLAYCEGYFDKEPVEQLYEGAILLMLLKYARKFGGPL</sequence>
<evidence type="ECO:0000313" key="3">
    <source>
        <dbReference type="EMBL" id="CAG27163.1"/>
    </source>
</evidence>
<dbReference type="InterPro" id="IPR057114">
    <property type="entry name" value="Phage_H_T_join_C"/>
</dbReference>
<dbReference type="GeneID" id="5176748"/>
<reference evidence="3 4" key="1">
    <citation type="journal article" date="2002" name="Genetika">
        <title>Phenogenetic characterization of a group of giant Phi KZ-like bacteriophages of Pseudomonas aeruginosa].</title>
        <authorList>
            <person name="Burkal'tseva M.V."/>
            <person name="Krylov V.N."/>
            <person name="Pleteneva E.A."/>
            <person name="Shaburova O.V."/>
            <person name="Krylov S.V."/>
            <person name="Volckaert G."/>
            <person name="Sykilinda N.N."/>
            <person name="Kurochkina L.P."/>
            <person name="Mesyanzhinov V.V."/>
        </authorList>
    </citation>
    <scope>NUCLEOTIDE SEQUENCE [LARGE SCALE GENOMIC DNA]</scope>
</reference>
<keyword evidence="4" id="KW-1185">Reference proteome</keyword>
<dbReference type="RefSeq" id="YP_418102.1">
    <property type="nucleotide sequence ID" value="NC_007623.1"/>
</dbReference>
<reference evidence="3 4" key="4">
    <citation type="journal article" date="2005" name="J. Mol. Biol.">
        <title>Genome comparison of Pseudomonas aeruginosa large phages.</title>
        <authorList>
            <person name="Hertveldt K."/>
            <person name="Lavigne R."/>
            <person name="Pleteneva E."/>
            <person name="Sernova N."/>
            <person name="Kurochkina L."/>
            <person name="Korchevskii R."/>
            <person name="Robben J."/>
            <person name="Mesyanzhinov V."/>
            <person name="Krylov V.N."/>
            <person name="Volckaert G."/>
        </authorList>
    </citation>
    <scope>NUCLEOTIDE SEQUENCE</scope>
</reference>
<protein>
    <recommendedName>
        <fullName evidence="5">Virion structural protein</fullName>
    </recommendedName>
</protein>
<dbReference type="InterPro" id="IPR057113">
    <property type="entry name" value="Phage_H_T_join_N"/>
</dbReference>
<feature type="domain" description="Putative phage head-tail joining protein N-terminal" evidence="1">
    <location>
        <begin position="25"/>
        <end position="195"/>
    </location>
</feature>
<accession>Q2Z112</accession>
<evidence type="ECO:0008006" key="5">
    <source>
        <dbReference type="Google" id="ProtNLM"/>
    </source>
</evidence>
<feature type="domain" description="Putative phage head-tail joining protein C-terminal" evidence="2">
    <location>
        <begin position="203"/>
        <end position="425"/>
    </location>
</feature>
<dbReference type="EMBL" id="AJ697969">
    <property type="protein sequence ID" value="CAG27163.1"/>
    <property type="molecule type" value="Genomic_DNA"/>
</dbReference>
<evidence type="ECO:0000259" key="2">
    <source>
        <dbReference type="Pfam" id="PF24215"/>
    </source>
</evidence>
<reference evidence="3 4" key="3">
    <citation type="journal article" date="2004" name="Bioinformatics">
        <title>PHIRE, a deterministic approach to reveal regulatory elements in bacteriophage genomes.</title>
        <authorList>
            <person name="Lavigne R."/>
            <person name="Sun W.D."/>
            <person name="Volckaert G."/>
        </authorList>
    </citation>
    <scope>NUCLEOTIDE SEQUENCE [LARGE SCALE GENOMIC DNA]</scope>
</reference>
<dbReference type="Pfam" id="PF24214">
    <property type="entry name" value="Phage_H_T_join_2"/>
    <property type="match status" value="1"/>
</dbReference>
<dbReference type="Proteomes" id="UP000001239">
    <property type="component" value="Segment"/>
</dbReference>
<reference evidence="3 4" key="2">
    <citation type="journal article" date="2003" name="Res. Microbiol.">
        <title>Myoviridae bacteriophages of Pseudomonas aeruginosa: a long and complex evolutionary pathway.</title>
        <authorList>
            <person name="Krylov V.N."/>
            <person name="Pleteneva E.A."/>
            <person name="Bourkalsteva M.V."/>
            <person name="Shaburova O.V."/>
            <person name="Volckaert G."/>
            <person name="Sykilinda N.N."/>
            <person name="Kurochkina L.P."/>
            <person name="Mesyanzhinov V.V."/>
        </authorList>
    </citation>
    <scope>NUCLEOTIDE SEQUENCE [LARGE SCALE GENOMIC DNA]</scope>
</reference>
<dbReference type="Pfam" id="PF24215">
    <property type="entry name" value="H_T_assoc"/>
    <property type="match status" value="1"/>
</dbReference>
<evidence type="ECO:0000313" key="4">
    <source>
        <dbReference type="Proteomes" id="UP000001239"/>
    </source>
</evidence>
<organism evidence="3 4">
    <name type="scientific">Pseudomonas phage EL</name>
    <dbReference type="NCBI Taxonomy" id="273133"/>
    <lineage>
        <taxon>Viruses</taxon>
        <taxon>Duplodnaviria</taxon>
        <taxon>Heunggongvirae</taxon>
        <taxon>Uroviricota</taxon>
        <taxon>Caudoviricetes</taxon>
        <taxon>Chimalliviridae</taxon>
        <taxon>Elvirus</taxon>
        <taxon>Elvirus EL</taxon>
    </lineage>
</organism>